<sequence>MWTVSSESGTLRAVLVQKSIEEFWEKKFPFAGIESNTHLLARCPHADIDGGREQWGRLPKMLEEEGVRVFELADVLEKVLDGATIGERRSIVEAVWEGMPAAPAPEELTIEHLFSGFPPRLYFDEAMERVVLPDFQRVGWPYPRDTSFTTQVGTVICNMRRYSRRFEPRVVKIAYEYDPVLNEKT</sequence>
<reference evidence="1" key="1">
    <citation type="journal article" date="2014" name="Front. Microbiol.">
        <title>High frequency of phylogenetically diverse reductive dehalogenase-homologous genes in deep subseafloor sedimentary metagenomes.</title>
        <authorList>
            <person name="Kawai M."/>
            <person name="Futagami T."/>
            <person name="Toyoda A."/>
            <person name="Takaki Y."/>
            <person name="Nishi S."/>
            <person name="Hori S."/>
            <person name="Arai W."/>
            <person name="Tsubouchi T."/>
            <person name="Morono Y."/>
            <person name="Uchiyama I."/>
            <person name="Ito T."/>
            <person name="Fujiyama A."/>
            <person name="Inagaki F."/>
            <person name="Takami H."/>
        </authorList>
    </citation>
    <scope>NUCLEOTIDE SEQUENCE</scope>
    <source>
        <strain evidence="1">Expedition CK06-06</strain>
    </source>
</reference>
<name>X0XPY3_9ZZZZ</name>
<dbReference type="EMBL" id="BARS01050109">
    <property type="protein sequence ID" value="GAG45300.1"/>
    <property type="molecule type" value="Genomic_DNA"/>
</dbReference>
<comment type="caution">
    <text evidence="1">The sequence shown here is derived from an EMBL/GenBank/DDBJ whole genome shotgun (WGS) entry which is preliminary data.</text>
</comment>
<proteinExistence type="predicted"/>
<dbReference type="SUPFAM" id="SSF55909">
    <property type="entry name" value="Pentein"/>
    <property type="match status" value="1"/>
</dbReference>
<organism evidence="1">
    <name type="scientific">marine sediment metagenome</name>
    <dbReference type="NCBI Taxonomy" id="412755"/>
    <lineage>
        <taxon>unclassified sequences</taxon>
        <taxon>metagenomes</taxon>
        <taxon>ecological metagenomes</taxon>
    </lineage>
</organism>
<dbReference type="Gene3D" id="3.75.10.10">
    <property type="entry name" value="L-arginine/glycine Amidinotransferase, Chain A"/>
    <property type="match status" value="1"/>
</dbReference>
<accession>X0XPY3</accession>
<feature type="non-terminal residue" evidence="1">
    <location>
        <position position="185"/>
    </location>
</feature>
<gene>
    <name evidence="1" type="ORF">S01H1_74864</name>
</gene>
<evidence type="ECO:0000313" key="1">
    <source>
        <dbReference type="EMBL" id="GAG45300.1"/>
    </source>
</evidence>
<protein>
    <submittedName>
        <fullName evidence="1">Uncharacterized protein</fullName>
    </submittedName>
</protein>
<dbReference type="AlphaFoldDB" id="X0XPY3"/>